<feature type="domain" description="HTH tetR-type" evidence="5">
    <location>
        <begin position="15"/>
        <end position="74"/>
    </location>
</feature>
<dbReference type="SUPFAM" id="SSF46689">
    <property type="entry name" value="Homeodomain-like"/>
    <property type="match status" value="1"/>
</dbReference>
<evidence type="ECO:0000313" key="6">
    <source>
        <dbReference type="EMBL" id="ROR53195.1"/>
    </source>
</evidence>
<evidence type="ECO:0000256" key="1">
    <source>
        <dbReference type="ARBA" id="ARBA00023015"/>
    </source>
</evidence>
<evidence type="ECO:0000256" key="3">
    <source>
        <dbReference type="ARBA" id="ARBA00023163"/>
    </source>
</evidence>
<dbReference type="Pfam" id="PF21597">
    <property type="entry name" value="TetR_C_43"/>
    <property type="match status" value="1"/>
</dbReference>
<evidence type="ECO:0000256" key="4">
    <source>
        <dbReference type="PROSITE-ProRule" id="PRU00335"/>
    </source>
</evidence>
<keyword evidence="3" id="KW-0804">Transcription</keyword>
<organism evidence="6 7">
    <name type="scientific">Luteococcus japonicus</name>
    <dbReference type="NCBI Taxonomy" id="33984"/>
    <lineage>
        <taxon>Bacteria</taxon>
        <taxon>Bacillati</taxon>
        <taxon>Actinomycetota</taxon>
        <taxon>Actinomycetes</taxon>
        <taxon>Propionibacteriales</taxon>
        <taxon>Propionibacteriaceae</taxon>
        <taxon>Luteococcus</taxon>
    </lineage>
</organism>
<dbReference type="PANTHER" id="PTHR30055">
    <property type="entry name" value="HTH-TYPE TRANSCRIPTIONAL REGULATOR RUTR"/>
    <property type="match status" value="1"/>
</dbReference>
<protein>
    <submittedName>
        <fullName evidence="6">TetR family transcriptional regulator</fullName>
    </submittedName>
</protein>
<accession>A0A3N1ZQM3</accession>
<keyword evidence="1" id="KW-0805">Transcription regulation</keyword>
<evidence type="ECO:0000256" key="2">
    <source>
        <dbReference type="ARBA" id="ARBA00023125"/>
    </source>
</evidence>
<dbReference type="PANTHER" id="PTHR30055:SF234">
    <property type="entry name" value="HTH-TYPE TRANSCRIPTIONAL REGULATOR BETI"/>
    <property type="match status" value="1"/>
</dbReference>
<keyword evidence="2 4" id="KW-0238">DNA-binding</keyword>
<evidence type="ECO:0000259" key="5">
    <source>
        <dbReference type="PROSITE" id="PS50977"/>
    </source>
</evidence>
<dbReference type="GO" id="GO:0003700">
    <property type="term" value="F:DNA-binding transcription factor activity"/>
    <property type="evidence" value="ECO:0007669"/>
    <property type="project" value="TreeGrafter"/>
</dbReference>
<comment type="caution">
    <text evidence="6">The sequence shown here is derived from an EMBL/GenBank/DDBJ whole genome shotgun (WGS) entry which is preliminary data.</text>
</comment>
<proteinExistence type="predicted"/>
<dbReference type="PROSITE" id="PS50977">
    <property type="entry name" value="HTH_TETR_2"/>
    <property type="match status" value="1"/>
</dbReference>
<dbReference type="SUPFAM" id="SSF48498">
    <property type="entry name" value="Tetracyclin repressor-like, C-terminal domain"/>
    <property type="match status" value="1"/>
</dbReference>
<dbReference type="Pfam" id="PF00440">
    <property type="entry name" value="TetR_N"/>
    <property type="match status" value="1"/>
</dbReference>
<dbReference type="GO" id="GO:0000976">
    <property type="term" value="F:transcription cis-regulatory region binding"/>
    <property type="evidence" value="ECO:0007669"/>
    <property type="project" value="TreeGrafter"/>
</dbReference>
<evidence type="ECO:0000313" key="7">
    <source>
        <dbReference type="Proteomes" id="UP000275749"/>
    </source>
</evidence>
<dbReference type="InterPro" id="IPR001647">
    <property type="entry name" value="HTH_TetR"/>
</dbReference>
<dbReference type="InterPro" id="IPR049445">
    <property type="entry name" value="TetR_SbtR-like_C"/>
</dbReference>
<dbReference type="AlphaFoldDB" id="A0A3N1ZQM3"/>
<gene>
    <name evidence="6" type="ORF">EDD41_0325</name>
</gene>
<dbReference type="EMBL" id="RKHG01000001">
    <property type="protein sequence ID" value="ROR53195.1"/>
    <property type="molecule type" value="Genomic_DNA"/>
</dbReference>
<dbReference type="Proteomes" id="UP000275749">
    <property type="component" value="Unassembled WGS sequence"/>
</dbReference>
<feature type="DNA-binding region" description="H-T-H motif" evidence="4">
    <location>
        <begin position="37"/>
        <end position="56"/>
    </location>
</feature>
<dbReference type="InterPro" id="IPR050109">
    <property type="entry name" value="HTH-type_TetR-like_transc_reg"/>
</dbReference>
<dbReference type="InterPro" id="IPR036271">
    <property type="entry name" value="Tet_transcr_reg_TetR-rel_C_sf"/>
</dbReference>
<dbReference type="PRINTS" id="PR00455">
    <property type="entry name" value="HTHTETR"/>
</dbReference>
<dbReference type="InterPro" id="IPR009057">
    <property type="entry name" value="Homeodomain-like_sf"/>
</dbReference>
<name>A0A3N1ZQM3_9ACTN</name>
<dbReference type="Gene3D" id="1.10.357.10">
    <property type="entry name" value="Tetracycline Repressor, domain 2"/>
    <property type="match status" value="1"/>
</dbReference>
<reference evidence="6 7" key="1">
    <citation type="submission" date="2018-11" db="EMBL/GenBank/DDBJ databases">
        <title>Sequencing the genomes of 1000 actinobacteria strains.</title>
        <authorList>
            <person name="Klenk H.-P."/>
        </authorList>
    </citation>
    <scope>NUCLEOTIDE SEQUENCE [LARGE SCALE GENOMIC DNA]</scope>
    <source>
        <strain evidence="6 7">DSM 10546</strain>
    </source>
</reference>
<sequence>MNADATTRAPRRDVQRNRAKIIDAARAAFAQNGLEAPLDAIAKAAGVGAGTLYRHFPTREDLVAAVLEEHRPDLAREAQRITHQDHDPQRALDEWLDAIAGWMRAYEGLPAPLRAALDATGTPLGTTCERVIETTSSFLAPVQEAGQARSEITGRDLFLSVLATTWATAAQPSNPEPRLGRMLRHGWLTTEPHL</sequence>